<proteinExistence type="predicted"/>
<dbReference type="AlphaFoldDB" id="A0AAD5RD45"/>
<feature type="chain" id="PRO_5042212426" evidence="1">
    <location>
        <begin position="18"/>
        <end position="239"/>
    </location>
</feature>
<evidence type="ECO:0000313" key="2">
    <source>
        <dbReference type="EMBL" id="KAJ1374203.1"/>
    </source>
</evidence>
<keyword evidence="3" id="KW-1185">Reference proteome</keyword>
<gene>
    <name evidence="2" type="ORF">KIN20_036836</name>
</gene>
<keyword evidence="1" id="KW-0732">Signal</keyword>
<dbReference type="PANTHER" id="PTHR34401:SF6">
    <property type="entry name" value="DUF19 DOMAIN-CONTAINING PROTEIN"/>
    <property type="match status" value="1"/>
</dbReference>
<feature type="signal peptide" evidence="1">
    <location>
        <begin position="1"/>
        <end position="17"/>
    </location>
</feature>
<dbReference type="PANTHER" id="PTHR34401">
    <property type="entry name" value="PROTEIN CBG12388-RELATED"/>
    <property type="match status" value="1"/>
</dbReference>
<name>A0AAD5RD45_PARTN</name>
<organism evidence="2 3">
    <name type="scientific">Parelaphostrongylus tenuis</name>
    <name type="common">Meningeal worm</name>
    <dbReference type="NCBI Taxonomy" id="148309"/>
    <lineage>
        <taxon>Eukaryota</taxon>
        <taxon>Metazoa</taxon>
        <taxon>Ecdysozoa</taxon>
        <taxon>Nematoda</taxon>
        <taxon>Chromadorea</taxon>
        <taxon>Rhabditida</taxon>
        <taxon>Rhabditina</taxon>
        <taxon>Rhabditomorpha</taxon>
        <taxon>Strongyloidea</taxon>
        <taxon>Metastrongylidae</taxon>
        <taxon>Parelaphostrongylus</taxon>
    </lineage>
</organism>
<protein>
    <submittedName>
        <fullName evidence="2">Uncharacterized protein</fullName>
    </submittedName>
</protein>
<accession>A0AAD5RD45</accession>
<evidence type="ECO:0000256" key="1">
    <source>
        <dbReference type="SAM" id="SignalP"/>
    </source>
</evidence>
<comment type="caution">
    <text evidence="2">The sequence shown here is derived from an EMBL/GenBank/DDBJ whole genome shotgun (WGS) entry which is preliminary data.</text>
</comment>
<dbReference type="EMBL" id="JAHQIW010007412">
    <property type="protein sequence ID" value="KAJ1374203.1"/>
    <property type="molecule type" value="Genomic_DNA"/>
</dbReference>
<reference evidence="2" key="1">
    <citation type="submission" date="2021-06" db="EMBL/GenBank/DDBJ databases">
        <title>Parelaphostrongylus tenuis whole genome reference sequence.</title>
        <authorList>
            <person name="Garwood T.J."/>
            <person name="Larsen P.A."/>
            <person name="Fountain-Jones N.M."/>
            <person name="Garbe J.R."/>
            <person name="Macchietto M.G."/>
            <person name="Kania S.A."/>
            <person name="Gerhold R.W."/>
            <person name="Richards J.E."/>
            <person name="Wolf T.M."/>
        </authorList>
    </citation>
    <scope>NUCLEOTIDE SEQUENCE</scope>
    <source>
        <strain evidence="2">MNPRO001-30</strain>
        <tissue evidence="2">Meninges</tissue>
    </source>
</reference>
<sequence length="239" mass="26688">MLLLLPILIASGGAMKAVDTLTEGAMQMLEWSELDTRISQCSCIENKECVKSMQEQITQCSDLCWPVLSKIGDKITRRPEALRDCISSKMITINSFITCLSNTLNSCVSTSRRPQITEIDLHKLFVLSEAAVNATSADMLNSELMADLRPLVDAAIQFGGCVKQCFIEEKNSDGFCYEKKRCQPLITKRNLRIALRSCLVKIDWKQNVADLCQCAQDVGPRFEFKGICAFVSTMRQLQG</sequence>
<evidence type="ECO:0000313" key="3">
    <source>
        <dbReference type="Proteomes" id="UP001196413"/>
    </source>
</evidence>
<dbReference type="Proteomes" id="UP001196413">
    <property type="component" value="Unassembled WGS sequence"/>
</dbReference>